<keyword evidence="4 13" id="KW-0813">Transport</keyword>
<evidence type="ECO:0000313" key="17">
    <source>
        <dbReference type="Proteomes" id="UP000295367"/>
    </source>
</evidence>
<dbReference type="NCBIfam" id="NF002353">
    <property type="entry name" value="PRK01318.1-4"/>
    <property type="match status" value="1"/>
</dbReference>
<keyword evidence="6 13" id="KW-0812">Transmembrane</keyword>
<dbReference type="HAMAP" id="MF_01810">
    <property type="entry name" value="YidC_type1"/>
    <property type="match status" value="1"/>
</dbReference>
<evidence type="ECO:0000256" key="3">
    <source>
        <dbReference type="ARBA" id="ARBA00015325"/>
    </source>
</evidence>
<feature type="domain" description="Membrane insertase YidC N-terminal" evidence="15">
    <location>
        <begin position="74"/>
        <end position="347"/>
    </location>
</feature>
<dbReference type="InterPro" id="IPR019998">
    <property type="entry name" value="Membr_insert_YidC"/>
</dbReference>
<evidence type="ECO:0000256" key="12">
    <source>
        <dbReference type="ARBA" id="ARBA00033342"/>
    </source>
</evidence>
<evidence type="ECO:0000256" key="11">
    <source>
        <dbReference type="ARBA" id="ARBA00033245"/>
    </source>
</evidence>
<dbReference type="AlphaFoldDB" id="A0A4R3XWY9"/>
<comment type="function">
    <text evidence="13">Required for the insertion and/or proper folding and/or complex formation of integral membrane proteins into the membrane. Involved in integration of membrane proteins that insert both dependently and independently of the Sec translocase complex, as well as at least some lipoproteins. Aids folding of multispanning membrane proteins.</text>
</comment>
<keyword evidence="10 13" id="KW-0143">Chaperone</keyword>
<dbReference type="RefSeq" id="WP_124946813.1">
    <property type="nucleotide sequence ID" value="NZ_BHVT01000040.1"/>
</dbReference>
<dbReference type="Proteomes" id="UP000295367">
    <property type="component" value="Unassembled WGS sequence"/>
</dbReference>
<evidence type="ECO:0000259" key="14">
    <source>
        <dbReference type="Pfam" id="PF02096"/>
    </source>
</evidence>
<feature type="transmembrane region" description="Helical" evidence="13">
    <location>
        <begin position="468"/>
        <end position="485"/>
    </location>
</feature>
<evidence type="ECO:0000256" key="6">
    <source>
        <dbReference type="ARBA" id="ARBA00022692"/>
    </source>
</evidence>
<dbReference type="PANTHER" id="PTHR12428">
    <property type="entry name" value="OXA1"/>
    <property type="match status" value="1"/>
</dbReference>
<dbReference type="InterPro" id="IPR028053">
    <property type="entry name" value="Membr_insert_YidC_N"/>
</dbReference>
<evidence type="ECO:0000256" key="5">
    <source>
        <dbReference type="ARBA" id="ARBA00022475"/>
    </source>
</evidence>
<dbReference type="EMBL" id="SMCO01000023">
    <property type="protein sequence ID" value="TCV82234.1"/>
    <property type="molecule type" value="Genomic_DNA"/>
</dbReference>
<comment type="caution">
    <text evidence="16">The sequence shown here is derived from an EMBL/GenBank/DDBJ whole genome shotgun (WGS) entry which is preliminary data.</text>
</comment>
<accession>A0A4R3XWY9</accession>
<organism evidence="16 17">
    <name type="scientific">Sulfurirhabdus autotrophica</name>
    <dbReference type="NCBI Taxonomy" id="1706046"/>
    <lineage>
        <taxon>Bacteria</taxon>
        <taxon>Pseudomonadati</taxon>
        <taxon>Pseudomonadota</taxon>
        <taxon>Betaproteobacteria</taxon>
        <taxon>Nitrosomonadales</taxon>
        <taxon>Sulfuricellaceae</taxon>
        <taxon>Sulfurirhabdus</taxon>
    </lineage>
</organism>
<name>A0A4R3XWY9_9PROT</name>
<evidence type="ECO:0000256" key="8">
    <source>
        <dbReference type="ARBA" id="ARBA00022989"/>
    </source>
</evidence>
<dbReference type="InterPro" id="IPR038221">
    <property type="entry name" value="YidC_periplasmic_sf"/>
</dbReference>
<evidence type="ECO:0000256" key="9">
    <source>
        <dbReference type="ARBA" id="ARBA00023136"/>
    </source>
</evidence>
<feature type="transmembrane region" description="Helical" evidence="13">
    <location>
        <begin position="427"/>
        <end position="448"/>
    </location>
</feature>
<dbReference type="GO" id="GO:0005886">
    <property type="term" value="C:plasma membrane"/>
    <property type="evidence" value="ECO:0007669"/>
    <property type="project" value="UniProtKB-SubCell"/>
</dbReference>
<comment type="subunit">
    <text evidence="13">Interacts with the Sec translocase complex via SecD. Specifically interacts with transmembrane segments of nascent integral membrane proteins during membrane integration.</text>
</comment>
<dbReference type="GO" id="GO:0032977">
    <property type="term" value="F:membrane insertase activity"/>
    <property type="evidence" value="ECO:0007669"/>
    <property type="project" value="InterPro"/>
</dbReference>
<dbReference type="CDD" id="cd19961">
    <property type="entry name" value="EcYidC-like_peri"/>
    <property type="match status" value="1"/>
</dbReference>
<evidence type="ECO:0000259" key="15">
    <source>
        <dbReference type="Pfam" id="PF14849"/>
    </source>
</evidence>
<reference evidence="16 17" key="1">
    <citation type="submission" date="2019-03" db="EMBL/GenBank/DDBJ databases">
        <title>Genomic Encyclopedia of Type Strains, Phase IV (KMG-IV): sequencing the most valuable type-strain genomes for metagenomic binning, comparative biology and taxonomic classification.</title>
        <authorList>
            <person name="Goeker M."/>
        </authorList>
    </citation>
    <scope>NUCLEOTIDE SEQUENCE [LARGE SCALE GENOMIC DNA]</scope>
    <source>
        <strain evidence="16 17">DSM 100309</strain>
    </source>
</reference>
<keyword evidence="9 13" id="KW-0472">Membrane</keyword>
<sequence length="548" mass="61768">MDTQRLILFIAFSFSILLLWDGWQKEHQPKPQPEVVTSQVKPASDQLPSTKQNLSALPATQQVVSAGSLTSGQRINVHTNLVNAQIDTMGGDLRRLDFTKHSETHDKSKNFVLFDDKPTDLYVAQSGLLNAGLPSHKSLFKSEATDYKMLPGKDKLDVRLTWEDNGVTVTKIYTFHNDSYLIDVSYEINNTSATAIKPDAYFQMLRNGRPPADDPKFIQTYTGAAIYTEAGKFHKISFSDITKSKEELPGKKQDGWIAMLQHYFLSAWLPAGNVQREFYTKEVGPDLFSAGVILPVGEIEPGQTKSVKVELYAGPQEQDNLKKIAPGLNLSVDYGMLTIIAAPLFWVLSSIYKLVNNWGVAIILLTVLIKLAFYPLSAKSYRSMAQMRVLGPKLAKLKEQFGDDRQRLHQAMMDLYKTEKINPLGGCLPVVVQIPVFISLYWVLLATVEMRQAPFMLWIHDLSIPDPYYILPIIMGITMIIQTRLNPTPPDPIQAKVMMFMPIAFSIFFFFFPAGLVLYWVVNNVLSIAQQWQITRAIESMKAGHVKR</sequence>
<protein>
    <recommendedName>
        <fullName evidence="3 13">Membrane protein insertase YidC</fullName>
    </recommendedName>
    <alternativeName>
        <fullName evidence="12 13">Foldase YidC</fullName>
    </alternativeName>
    <alternativeName>
        <fullName evidence="11 13">Membrane integrase YidC</fullName>
    </alternativeName>
    <alternativeName>
        <fullName evidence="13">Membrane protein YidC</fullName>
    </alternativeName>
</protein>
<dbReference type="InterPro" id="IPR028055">
    <property type="entry name" value="YidC/Oxa/ALB_C"/>
</dbReference>
<dbReference type="PRINTS" id="PR00701">
    <property type="entry name" value="60KDINNERMP"/>
</dbReference>
<dbReference type="Gene3D" id="2.70.98.90">
    <property type="match status" value="1"/>
</dbReference>
<dbReference type="NCBIfam" id="NF002352">
    <property type="entry name" value="PRK01318.1-3"/>
    <property type="match status" value="1"/>
</dbReference>
<keyword evidence="17" id="KW-1185">Reference proteome</keyword>
<proteinExistence type="inferred from homology"/>
<feature type="transmembrane region" description="Helical" evidence="13">
    <location>
        <begin position="332"/>
        <end position="352"/>
    </location>
</feature>
<evidence type="ECO:0000256" key="4">
    <source>
        <dbReference type="ARBA" id="ARBA00022448"/>
    </source>
</evidence>
<dbReference type="OrthoDB" id="9780552at2"/>
<keyword evidence="5 13" id="KW-1003">Cell membrane</keyword>
<dbReference type="PRINTS" id="PR01900">
    <property type="entry name" value="YIDCPROTEIN"/>
</dbReference>
<feature type="transmembrane region" description="Helical" evidence="13">
    <location>
        <begin position="497"/>
        <end position="522"/>
    </location>
</feature>
<dbReference type="Pfam" id="PF02096">
    <property type="entry name" value="60KD_IMP"/>
    <property type="match status" value="1"/>
</dbReference>
<evidence type="ECO:0000256" key="1">
    <source>
        <dbReference type="ARBA" id="ARBA00004429"/>
    </source>
</evidence>
<dbReference type="NCBIfam" id="TIGR03593">
    <property type="entry name" value="yidC_nterm"/>
    <property type="match status" value="1"/>
</dbReference>
<comment type="subcellular location">
    <subcellularLocation>
        <location evidence="1">Cell inner membrane</location>
        <topology evidence="1">Multi-pass membrane protein</topology>
    </subcellularLocation>
    <subcellularLocation>
        <location evidence="13">Cell membrane</location>
        <topology evidence="13">Multi-pass membrane protein</topology>
    </subcellularLocation>
</comment>
<evidence type="ECO:0000256" key="10">
    <source>
        <dbReference type="ARBA" id="ARBA00023186"/>
    </source>
</evidence>
<dbReference type="InterPro" id="IPR047196">
    <property type="entry name" value="YidC_ALB_C"/>
</dbReference>
<dbReference type="Pfam" id="PF14849">
    <property type="entry name" value="YidC_periplas"/>
    <property type="match status" value="1"/>
</dbReference>
<comment type="similarity">
    <text evidence="2 13">Belongs to the OXA1/ALB3/YidC family. Type 1 subfamily.</text>
</comment>
<evidence type="ECO:0000256" key="7">
    <source>
        <dbReference type="ARBA" id="ARBA00022927"/>
    </source>
</evidence>
<dbReference type="CDD" id="cd20070">
    <property type="entry name" value="5TM_YidC_Alb3"/>
    <property type="match status" value="1"/>
</dbReference>
<feature type="domain" description="Membrane insertase YidC/Oxa/ALB C-terminal" evidence="14">
    <location>
        <begin position="358"/>
        <end position="535"/>
    </location>
</feature>
<dbReference type="PANTHER" id="PTHR12428:SF65">
    <property type="entry name" value="CYTOCHROME C OXIDASE ASSEMBLY PROTEIN COX18, MITOCHONDRIAL"/>
    <property type="match status" value="1"/>
</dbReference>
<evidence type="ECO:0000256" key="13">
    <source>
        <dbReference type="HAMAP-Rule" id="MF_01810"/>
    </source>
</evidence>
<dbReference type="GO" id="GO:0051205">
    <property type="term" value="P:protein insertion into membrane"/>
    <property type="evidence" value="ECO:0007669"/>
    <property type="project" value="TreeGrafter"/>
</dbReference>
<keyword evidence="7 13" id="KW-0653">Protein transport</keyword>
<keyword evidence="8 13" id="KW-1133">Transmembrane helix</keyword>
<evidence type="ECO:0000313" key="16">
    <source>
        <dbReference type="EMBL" id="TCV82234.1"/>
    </source>
</evidence>
<feature type="transmembrane region" description="Helical" evidence="13">
    <location>
        <begin position="358"/>
        <end position="378"/>
    </location>
</feature>
<dbReference type="GO" id="GO:0015031">
    <property type="term" value="P:protein transport"/>
    <property type="evidence" value="ECO:0007669"/>
    <property type="project" value="UniProtKB-KW"/>
</dbReference>
<evidence type="ECO:0000256" key="2">
    <source>
        <dbReference type="ARBA" id="ARBA00010527"/>
    </source>
</evidence>
<dbReference type="NCBIfam" id="TIGR03592">
    <property type="entry name" value="yidC_oxa1_cterm"/>
    <property type="match status" value="1"/>
</dbReference>
<dbReference type="InterPro" id="IPR001708">
    <property type="entry name" value="YidC/ALB3/OXA1/COX18"/>
</dbReference>
<gene>
    <name evidence="13" type="primary">yidC</name>
    <name evidence="16" type="ORF">EDC63_12336</name>
</gene>